<dbReference type="InterPro" id="IPR016181">
    <property type="entry name" value="Acyl_CoA_acyltransferase"/>
</dbReference>
<dbReference type="PANTHER" id="PTHR43420">
    <property type="entry name" value="ACETYLTRANSFERASE"/>
    <property type="match status" value="1"/>
</dbReference>
<organism evidence="4 5">
    <name type="scientific">Paractinoplanes lichenicola</name>
    <dbReference type="NCBI Taxonomy" id="2802976"/>
    <lineage>
        <taxon>Bacteria</taxon>
        <taxon>Bacillati</taxon>
        <taxon>Actinomycetota</taxon>
        <taxon>Actinomycetes</taxon>
        <taxon>Micromonosporales</taxon>
        <taxon>Micromonosporaceae</taxon>
        <taxon>Paractinoplanes</taxon>
    </lineage>
</organism>
<keyword evidence="1" id="KW-0808">Transferase</keyword>
<gene>
    <name evidence="4" type="ORF">JKJ07_06620</name>
</gene>
<keyword evidence="2" id="KW-0012">Acyltransferase</keyword>
<dbReference type="Proteomes" id="UP000598996">
    <property type="component" value="Unassembled WGS sequence"/>
</dbReference>
<dbReference type="PANTHER" id="PTHR43420:SF12">
    <property type="entry name" value="N-ACETYLTRANSFERASE DOMAIN-CONTAINING PROTEIN"/>
    <property type="match status" value="1"/>
</dbReference>
<dbReference type="InterPro" id="IPR000182">
    <property type="entry name" value="GNAT_dom"/>
</dbReference>
<evidence type="ECO:0000256" key="2">
    <source>
        <dbReference type="ARBA" id="ARBA00023315"/>
    </source>
</evidence>
<feature type="domain" description="N-acetyltransferase" evidence="3">
    <location>
        <begin position="3"/>
        <end position="172"/>
    </location>
</feature>
<feature type="domain" description="N-acetyltransferase" evidence="3">
    <location>
        <begin position="172"/>
        <end position="308"/>
    </location>
</feature>
<name>A0ABS1VI62_9ACTN</name>
<evidence type="ECO:0000313" key="4">
    <source>
        <dbReference type="EMBL" id="MBL7253980.1"/>
    </source>
</evidence>
<dbReference type="EMBL" id="JAENHO010000002">
    <property type="protein sequence ID" value="MBL7253980.1"/>
    <property type="molecule type" value="Genomic_DNA"/>
</dbReference>
<sequence length="308" mass="33608">MAVVLVDLTQEELVQRRPSMIALFADAMVQNYGVGPAEAYAEAVRQTDELLPAGVHTAGQLLRKGMDGDDEVGFLWISLPGIPYATMAWIAEVSVREDRRNRGYGSAMLRAGQADLLERGVHRVGLHVFGVNTGARRLYRRLGYRMLAQLRTRPVTARTAPVGLVPMSRPEYEARLAEVLERDPVALTRDPLAPPTRAAEVAQVLAPQGVDSPGVHLRHAVSGGRPVGWIWFSLPGPHRPGTGAVHYLTIDEPFRGRGLGRALLEAAEAEYARHDVPRMGLWVAAPGPERFADALGLDVSSEQLVKDL</sequence>
<dbReference type="Pfam" id="PF00583">
    <property type="entry name" value="Acetyltransf_1"/>
    <property type="match status" value="2"/>
</dbReference>
<protein>
    <submittedName>
        <fullName evidence="4">GNAT family N-acetyltransferase</fullName>
    </submittedName>
</protein>
<dbReference type="RefSeq" id="WP_202990331.1">
    <property type="nucleotide sequence ID" value="NZ_JAENHO010000002.1"/>
</dbReference>
<dbReference type="InterPro" id="IPR050680">
    <property type="entry name" value="YpeA/RimI_acetyltransf"/>
</dbReference>
<dbReference type="Gene3D" id="3.40.630.30">
    <property type="match status" value="2"/>
</dbReference>
<dbReference type="PROSITE" id="PS51186">
    <property type="entry name" value="GNAT"/>
    <property type="match status" value="2"/>
</dbReference>
<reference evidence="4 5" key="1">
    <citation type="submission" date="2021-01" db="EMBL/GenBank/DDBJ databases">
        <title>Actinoplanes sp. nov. LDG1-01 isolated from lichen.</title>
        <authorList>
            <person name="Saeng-In P."/>
            <person name="Phongsopitanun W."/>
            <person name="Kanchanasin P."/>
            <person name="Yuki M."/>
            <person name="Kudo T."/>
            <person name="Ohkuma M."/>
            <person name="Tanasupawat S."/>
        </authorList>
    </citation>
    <scope>NUCLEOTIDE SEQUENCE [LARGE SCALE GENOMIC DNA]</scope>
    <source>
        <strain evidence="4 5">LDG1-01</strain>
    </source>
</reference>
<keyword evidence="5" id="KW-1185">Reference proteome</keyword>
<evidence type="ECO:0000259" key="3">
    <source>
        <dbReference type="PROSITE" id="PS51186"/>
    </source>
</evidence>
<dbReference type="SUPFAM" id="SSF55729">
    <property type="entry name" value="Acyl-CoA N-acyltransferases (Nat)"/>
    <property type="match status" value="2"/>
</dbReference>
<dbReference type="CDD" id="cd04301">
    <property type="entry name" value="NAT_SF"/>
    <property type="match status" value="2"/>
</dbReference>
<accession>A0ABS1VI62</accession>
<comment type="caution">
    <text evidence="4">The sequence shown here is derived from an EMBL/GenBank/DDBJ whole genome shotgun (WGS) entry which is preliminary data.</text>
</comment>
<evidence type="ECO:0000313" key="5">
    <source>
        <dbReference type="Proteomes" id="UP000598996"/>
    </source>
</evidence>
<proteinExistence type="predicted"/>
<evidence type="ECO:0000256" key="1">
    <source>
        <dbReference type="ARBA" id="ARBA00022679"/>
    </source>
</evidence>